<proteinExistence type="predicted"/>
<dbReference type="CDD" id="cd04301">
    <property type="entry name" value="NAT_SF"/>
    <property type="match status" value="1"/>
</dbReference>
<feature type="region of interest" description="Disordered" evidence="1">
    <location>
        <begin position="206"/>
        <end position="264"/>
    </location>
</feature>
<dbReference type="InterPro" id="IPR051822">
    <property type="entry name" value="Glycosyl_Hydrolase_84"/>
</dbReference>
<accession>Q9L1A0</accession>
<reference evidence="3 4" key="2">
    <citation type="journal article" date="2002" name="Nature">
        <title>Complete genome sequence of the model actinomycete Streptomyces coelicolor A3(2).</title>
        <authorList>
            <person name="Bentley S.D."/>
            <person name="Chater K.F."/>
            <person name="Cerdeno-Tarraga A.M."/>
            <person name="Challis G.L."/>
            <person name="Thomson N.R."/>
            <person name="James K.D."/>
            <person name="Harris D.E."/>
            <person name="Quail M.A."/>
            <person name="Kieser H."/>
            <person name="Harper D."/>
            <person name="Bateman A."/>
            <person name="Brown S."/>
            <person name="Chandra G."/>
            <person name="Chen C.W."/>
            <person name="Collins M."/>
            <person name="Cronin A."/>
            <person name="Fraser A."/>
            <person name="Goble A."/>
            <person name="Hidalgo J."/>
            <person name="Hornsby T."/>
            <person name="Howarth S."/>
            <person name="Huang C.H."/>
            <person name="Kieser T."/>
            <person name="Larke L."/>
            <person name="Murphy L."/>
            <person name="Oliver K."/>
            <person name="O'Neil S."/>
            <person name="Rabbinowitsch E."/>
            <person name="Rajandream M.A."/>
            <person name="Rutherford K."/>
            <person name="Rutter S."/>
            <person name="Seeger K."/>
            <person name="Saunders D."/>
            <person name="Sharp S."/>
            <person name="Squares R."/>
            <person name="Squares S."/>
            <person name="Taylor K."/>
            <person name="Warren T."/>
            <person name="Wietzorrek A."/>
            <person name="Woodward J."/>
            <person name="Barrell B.G."/>
            <person name="Parkhill J."/>
            <person name="Hopwood D.A."/>
        </authorList>
    </citation>
    <scope>NUCLEOTIDE SEQUENCE [LARGE SCALE GENOMIC DNA]</scope>
    <source>
        <strain evidence="4">ATCC BAA-471 / A3(2) / M145</strain>
    </source>
</reference>
<protein>
    <submittedName>
        <fullName evidence="3">Acetyltransferase</fullName>
    </submittedName>
</protein>
<dbReference type="EMBL" id="AL645882">
    <property type="protein sequence ID" value="CAB76276.1"/>
    <property type="molecule type" value="Genomic_DNA"/>
</dbReference>
<dbReference type="InParanoid" id="Q9L1A0"/>
<dbReference type="SUPFAM" id="SSF55729">
    <property type="entry name" value="Acyl-CoA N-acyltransferases (Nat)"/>
    <property type="match status" value="1"/>
</dbReference>
<dbReference type="AlphaFoldDB" id="Q9L1A0"/>
<dbReference type="PROSITE" id="PS51186">
    <property type="entry name" value="GNAT"/>
    <property type="match status" value="1"/>
</dbReference>
<dbReference type="Proteomes" id="UP000001973">
    <property type="component" value="Chromosome"/>
</dbReference>
<dbReference type="Pfam" id="PF00583">
    <property type="entry name" value="Acetyltransf_1"/>
    <property type="match status" value="1"/>
</dbReference>
<organism evidence="3 4">
    <name type="scientific">Streptomyces coelicolor (strain ATCC BAA-471 / A3(2) / M145)</name>
    <dbReference type="NCBI Taxonomy" id="100226"/>
    <lineage>
        <taxon>Bacteria</taxon>
        <taxon>Bacillati</taxon>
        <taxon>Actinomycetota</taxon>
        <taxon>Actinomycetes</taxon>
        <taxon>Kitasatosporales</taxon>
        <taxon>Streptomycetaceae</taxon>
        <taxon>Streptomyces</taxon>
        <taxon>Streptomyces albidoflavus group</taxon>
    </lineage>
</organism>
<dbReference type="eggNOG" id="COG0456">
    <property type="taxonomic scope" value="Bacteria"/>
</dbReference>
<name>Q9L1A0_STRCO</name>
<dbReference type="OrthoDB" id="8593648at2"/>
<evidence type="ECO:0000259" key="2">
    <source>
        <dbReference type="PROSITE" id="PS51186"/>
    </source>
</evidence>
<evidence type="ECO:0000313" key="4">
    <source>
        <dbReference type="Proteomes" id="UP000001973"/>
    </source>
</evidence>
<evidence type="ECO:0000256" key="1">
    <source>
        <dbReference type="SAM" id="MobiDB-lite"/>
    </source>
</evidence>
<gene>
    <name evidence="3" type="ordered locus">SCO7375</name>
    <name evidence="3" type="ORF">SC10G8.02</name>
</gene>
<dbReference type="PaxDb" id="100226-SCO7375"/>
<dbReference type="PATRIC" id="fig|100226.15.peg.7480"/>
<feature type="domain" description="N-acetyltransferase" evidence="2">
    <location>
        <begin position="79"/>
        <end position="221"/>
    </location>
</feature>
<dbReference type="PANTHER" id="PTHR13170:SF16">
    <property type="entry name" value="PROTEIN O-GLCNACASE"/>
    <property type="match status" value="1"/>
</dbReference>
<feature type="compositionally biased region" description="Acidic residues" evidence="1">
    <location>
        <begin position="221"/>
        <end position="232"/>
    </location>
</feature>
<dbReference type="PhylomeDB" id="Q9L1A0"/>
<feature type="compositionally biased region" description="Basic and acidic residues" evidence="1">
    <location>
        <begin position="238"/>
        <end position="264"/>
    </location>
</feature>
<evidence type="ECO:0000313" key="3">
    <source>
        <dbReference type="EMBL" id="CAB76276.1"/>
    </source>
</evidence>
<dbReference type="HOGENOM" id="CLU_086044_1_0_11"/>
<keyword evidence="4" id="KW-1185">Reference proteome</keyword>
<dbReference type="InterPro" id="IPR000182">
    <property type="entry name" value="GNAT_dom"/>
</dbReference>
<sequence>MGALPGGQHAEVTATASVRPYRPADAPALDDICIRTAHNGRDSRPVYADPAVLPAIFAAPYVHLDPGLAFVLDDGRGRAVGYILGTADTARFAAEFRATWLPRVADRYPAPQGPPGTRTPDEVMAGLLHDPERMVVPELAAYPAHLHIDLLPDWQGRGHGRTLMRTLWRALRERGVPAVHLVMATANTPARAFYDRLGFHEVPASGLDPAEVTCLGRTTQDTEDMEGTEDTEGTQGAEDTHDTENTRGTEDTHDTHDTRGTERT</sequence>
<dbReference type="KEGG" id="sco:SCO7375"/>
<dbReference type="InterPro" id="IPR016181">
    <property type="entry name" value="Acyl_CoA_acyltransferase"/>
</dbReference>
<dbReference type="STRING" id="100226.gene:17765035"/>
<dbReference type="Gene3D" id="3.40.630.30">
    <property type="match status" value="1"/>
</dbReference>
<dbReference type="PANTHER" id="PTHR13170">
    <property type="entry name" value="O-GLCNACASE"/>
    <property type="match status" value="1"/>
</dbReference>
<dbReference type="EMBL" id="AL939131">
    <property type="protein sequence ID" value="CAB76276.1"/>
    <property type="molecule type" value="Genomic_DNA"/>
</dbReference>
<reference evidence="3 4" key="1">
    <citation type="journal article" date="1996" name="Mol. Microbiol.">
        <title>A set of ordered cosmids and a detailed genetic and physical map for the 8 Mb Streptomyces coelicolor A3(2) chromosome.</title>
        <authorList>
            <person name="Redenbach M."/>
            <person name="Kieser H.M."/>
            <person name="Denapaite D."/>
            <person name="Eichner A."/>
            <person name="Cullum J."/>
            <person name="Kinashi H."/>
            <person name="Hopwood D.A."/>
        </authorList>
    </citation>
    <scope>NUCLEOTIDE SEQUENCE [LARGE SCALE GENOMIC DNA]</scope>
    <source>
        <strain evidence="4">ATCC BAA-471 / A3(2) / M145</strain>
    </source>
</reference>
<dbReference type="GO" id="GO:0016747">
    <property type="term" value="F:acyltransferase activity, transferring groups other than amino-acyl groups"/>
    <property type="evidence" value="ECO:0007669"/>
    <property type="project" value="InterPro"/>
</dbReference>